<reference evidence="2 3" key="1">
    <citation type="submission" date="2012-01" db="EMBL/GenBank/DDBJ databases">
        <title>Improved High-Quality Draft sequence of Metallosphaera yellowstonensis MK1.</title>
        <authorList>
            <consortium name="US DOE Joint Genome Institute"/>
            <person name="Lucas S."/>
            <person name="Han J."/>
            <person name="Cheng J.-F."/>
            <person name="Goodwin L."/>
            <person name="Pitluck S."/>
            <person name="Peters L."/>
            <person name="Teshima H."/>
            <person name="Detter J.C."/>
            <person name="Han C."/>
            <person name="Tapia R."/>
            <person name="Land M."/>
            <person name="Hauser L."/>
            <person name="Kyrpides N."/>
            <person name="Kozubal M."/>
            <person name="Macur R.E."/>
            <person name="Jay Z."/>
            <person name="Inskeep W."/>
            <person name="Woyke T."/>
        </authorList>
    </citation>
    <scope>NUCLEOTIDE SEQUENCE [LARGE SCALE GENOMIC DNA]</scope>
    <source>
        <strain evidence="2 3">MK1</strain>
    </source>
</reference>
<dbReference type="SUPFAM" id="SSF46785">
    <property type="entry name" value="Winged helix' DNA-binding domain"/>
    <property type="match status" value="1"/>
</dbReference>
<name>H2C0H5_9CREN</name>
<proteinExistence type="predicted"/>
<dbReference type="Pfam" id="PF14947">
    <property type="entry name" value="HTH_45"/>
    <property type="match status" value="1"/>
</dbReference>
<dbReference type="InterPro" id="IPR038723">
    <property type="entry name" value="ArnR1-like_HTH"/>
</dbReference>
<gene>
    <name evidence="2" type="ORF">MetMK1DRAFT_00000460</name>
</gene>
<dbReference type="eggNOG" id="arCOG01055">
    <property type="taxonomic scope" value="Archaea"/>
</dbReference>
<dbReference type="Proteomes" id="UP000003980">
    <property type="component" value="Unassembled WGS sequence"/>
</dbReference>
<organism evidence="2 3">
    <name type="scientific">Metallosphaera yellowstonensis MK1</name>
    <dbReference type="NCBI Taxonomy" id="671065"/>
    <lineage>
        <taxon>Archaea</taxon>
        <taxon>Thermoproteota</taxon>
        <taxon>Thermoprotei</taxon>
        <taxon>Sulfolobales</taxon>
        <taxon>Sulfolobaceae</taxon>
        <taxon>Metallosphaera</taxon>
    </lineage>
</organism>
<dbReference type="RefSeq" id="WP_009069331.1">
    <property type="nucleotide sequence ID" value="NZ_JH597755.1"/>
</dbReference>
<dbReference type="AlphaFoldDB" id="H2C0H5"/>
<dbReference type="EMBL" id="JH597755">
    <property type="protein sequence ID" value="EHP71237.1"/>
    <property type="molecule type" value="Genomic_DNA"/>
</dbReference>
<evidence type="ECO:0000313" key="2">
    <source>
        <dbReference type="EMBL" id="EHP71237.1"/>
    </source>
</evidence>
<dbReference type="HOGENOM" id="CLU_159725_2_0_2"/>
<accession>H2C0H5</accession>
<feature type="domain" description="ArnR1-like winged helix-turn-helix" evidence="1">
    <location>
        <begin position="5"/>
        <end position="81"/>
    </location>
</feature>
<dbReference type="Gene3D" id="1.10.10.10">
    <property type="entry name" value="Winged helix-like DNA-binding domain superfamily/Winged helix DNA-binding domain"/>
    <property type="match status" value="1"/>
</dbReference>
<dbReference type="OrthoDB" id="140255at2157"/>
<sequence length="94" mass="11401">MERRKRDRYDIILDILETCVRGCKKTELIYRANLSFELAQKYLELLMNSGLLTFESTDRIYSLTKKGEETRKLLLEYRHVKKIYHDIRSRLNML</sequence>
<evidence type="ECO:0000313" key="3">
    <source>
        <dbReference type="Proteomes" id="UP000003980"/>
    </source>
</evidence>
<dbReference type="InterPro" id="IPR036388">
    <property type="entry name" value="WH-like_DNA-bd_sf"/>
</dbReference>
<keyword evidence="3" id="KW-1185">Reference proteome</keyword>
<evidence type="ECO:0000259" key="1">
    <source>
        <dbReference type="Pfam" id="PF14947"/>
    </source>
</evidence>
<dbReference type="InterPro" id="IPR036390">
    <property type="entry name" value="WH_DNA-bd_sf"/>
</dbReference>
<protein>
    <submittedName>
        <fullName evidence="2">Putative transcriptional regulator</fullName>
    </submittedName>
</protein>